<dbReference type="RefSeq" id="XP_013780854.1">
    <property type="nucleotide sequence ID" value="XM_013925400.2"/>
</dbReference>
<keyword evidence="8 12" id="KW-1133">Transmembrane helix</keyword>
<comment type="similarity">
    <text evidence="3 11">Belongs to the TRAP-beta family.</text>
</comment>
<dbReference type="InterPro" id="IPR008856">
    <property type="entry name" value="TRAP_beta"/>
</dbReference>
<keyword evidence="10" id="KW-0325">Glycoprotein</keyword>
<evidence type="ECO:0000256" key="13">
    <source>
        <dbReference type="SAM" id="SignalP"/>
    </source>
</evidence>
<evidence type="ECO:0000256" key="4">
    <source>
        <dbReference type="ARBA" id="ARBA00021110"/>
    </source>
</evidence>
<protein>
    <recommendedName>
        <fullName evidence="4 11">Translocon-associated protein subunit beta</fullName>
        <shortName evidence="11">TRAP-beta</shortName>
    </recommendedName>
    <alternativeName>
        <fullName evidence="11">Signal sequence receptor subunit beta</fullName>
    </alternativeName>
</protein>
<gene>
    <name evidence="15" type="primary">LOC106465198</name>
</gene>
<evidence type="ECO:0000256" key="6">
    <source>
        <dbReference type="ARBA" id="ARBA00022729"/>
    </source>
</evidence>
<evidence type="ECO:0000256" key="11">
    <source>
        <dbReference type="PIRNR" id="PIRNR016400"/>
    </source>
</evidence>
<dbReference type="PIRSF" id="PIRSF016400">
    <property type="entry name" value="TRAP_beta"/>
    <property type="match status" value="1"/>
</dbReference>
<dbReference type="Pfam" id="PF05753">
    <property type="entry name" value="TRAP_beta"/>
    <property type="match status" value="1"/>
</dbReference>
<evidence type="ECO:0000256" key="9">
    <source>
        <dbReference type="ARBA" id="ARBA00023136"/>
    </source>
</evidence>
<dbReference type="PROSITE" id="PS51257">
    <property type="entry name" value="PROKAR_LIPOPROTEIN"/>
    <property type="match status" value="1"/>
</dbReference>
<keyword evidence="7 11" id="KW-0256">Endoplasmic reticulum</keyword>
<proteinExistence type="inferred from homology"/>
<comment type="subcellular location">
    <subcellularLocation>
        <location evidence="2">Endoplasmic reticulum membrane</location>
        <topology evidence="2">Single-pass type I membrane protein</topology>
    </subcellularLocation>
</comment>
<dbReference type="PANTHER" id="PTHR12861">
    <property type="entry name" value="TRANSLOCON-ASSOCIATED PROTEIN, BETA SUBUNIT PRECURSOR TRAP-BETA SIGNAL SEQUENCE RECEPTOR BETA SUBUNIT"/>
    <property type="match status" value="1"/>
</dbReference>
<dbReference type="PANTHER" id="PTHR12861:SF3">
    <property type="entry name" value="TRANSLOCON-ASSOCIATED PROTEIN SUBUNIT BETA"/>
    <property type="match status" value="1"/>
</dbReference>
<evidence type="ECO:0000256" key="2">
    <source>
        <dbReference type="ARBA" id="ARBA00004115"/>
    </source>
</evidence>
<reference evidence="15" key="1">
    <citation type="submission" date="2025-08" db="UniProtKB">
        <authorList>
            <consortium name="RefSeq"/>
        </authorList>
    </citation>
    <scope>IDENTIFICATION</scope>
    <source>
        <tissue evidence="15">Muscle</tissue>
    </source>
</reference>
<evidence type="ECO:0000256" key="10">
    <source>
        <dbReference type="ARBA" id="ARBA00023180"/>
    </source>
</evidence>
<keyword evidence="9 11" id="KW-0472">Membrane</keyword>
<evidence type="ECO:0000256" key="5">
    <source>
        <dbReference type="ARBA" id="ARBA00022692"/>
    </source>
</evidence>
<dbReference type="GeneID" id="106465198"/>
<accession>A0ABM1BFC0</accession>
<evidence type="ECO:0000313" key="14">
    <source>
        <dbReference type="Proteomes" id="UP000694941"/>
    </source>
</evidence>
<organism evidence="14 15">
    <name type="scientific">Limulus polyphemus</name>
    <name type="common">Atlantic horseshoe crab</name>
    <dbReference type="NCBI Taxonomy" id="6850"/>
    <lineage>
        <taxon>Eukaryota</taxon>
        <taxon>Metazoa</taxon>
        <taxon>Ecdysozoa</taxon>
        <taxon>Arthropoda</taxon>
        <taxon>Chelicerata</taxon>
        <taxon>Merostomata</taxon>
        <taxon>Xiphosura</taxon>
        <taxon>Limulidae</taxon>
        <taxon>Limulus</taxon>
    </lineage>
</organism>
<dbReference type="Proteomes" id="UP000694941">
    <property type="component" value="Unplaced"/>
</dbReference>
<name>A0ABM1BFC0_LIMPO</name>
<evidence type="ECO:0000256" key="1">
    <source>
        <dbReference type="ARBA" id="ARBA00002838"/>
    </source>
</evidence>
<comment type="function">
    <text evidence="1 11">TRAP proteins are part of a complex whose function is to bind calcium to the ER membrane and thereby regulate the retention of ER resident proteins.</text>
</comment>
<feature type="chain" id="PRO_5045315410" description="Translocon-associated protein subunit beta" evidence="13">
    <location>
        <begin position="22"/>
        <end position="192"/>
    </location>
</feature>
<evidence type="ECO:0000313" key="15">
    <source>
        <dbReference type="RefSeq" id="XP_013780854.1"/>
    </source>
</evidence>
<keyword evidence="14" id="KW-1185">Reference proteome</keyword>
<evidence type="ECO:0000256" key="3">
    <source>
        <dbReference type="ARBA" id="ARBA00005610"/>
    </source>
</evidence>
<feature type="signal peptide" evidence="13">
    <location>
        <begin position="1"/>
        <end position="21"/>
    </location>
</feature>
<keyword evidence="5 12" id="KW-0812">Transmembrane</keyword>
<evidence type="ECO:0000256" key="8">
    <source>
        <dbReference type="ARBA" id="ARBA00022989"/>
    </source>
</evidence>
<comment type="subunit">
    <text evidence="11">Heterotetramer of TRAP-alpha, TRAP-beta, TRAP-delta and TRAP-gamma.</text>
</comment>
<feature type="transmembrane region" description="Helical" evidence="12">
    <location>
        <begin position="157"/>
        <end position="177"/>
    </location>
</feature>
<keyword evidence="6 13" id="KW-0732">Signal</keyword>
<evidence type="ECO:0000256" key="7">
    <source>
        <dbReference type="ARBA" id="ARBA00022824"/>
    </source>
</evidence>
<evidence type="ECO:0000256" key="12">
    <source>
        <dbReference type="SAM" id="Phobius"/>
    </source>
</evidence>
<sequence length="192" mass="21316">MFFRYLCAVVLLVAACGVSSGEDETVARLLVHKRILNRFLVEGKDLVVDYNIYNVGGSAALDVHIVDNGFPEDDFEVVIGMLKIKLDRVGPGNNVTHTVVVRPRSYGFYNFTAAEVTYLPSEVAQDVQIGYTSEPGEGGIAAIREFDRKFSPHVMDWIAFAVMTLPSLGIPLLLWYGSKSKYEAIIKQSKKH</sequence>